<feature type="region of interest" description="Disordered" evidence="1">
    <location>
        <begin position="22"/>
        <end position="43"/>
    </location>
</feature>
<feature type="compositionally biased region" description="Polar residues" evidence="1">
    <location>
        <begin position="95"/>
        <end position="107"/>
    </location>
</feature>
<feature type="compositionally biased region" description="Basic and acidic residues" evidence="1">
    <location>
        <begin position="32"/>
        <end position="43"/>
    </location>
</feature>
<evidence type="ECO:0000313" key="2">
    <source>
        <dbReference type="EMBL" id="CEH19418.1"/>
    </source>
</evidence>
<protein>
    <submittedName>
        <fullName evidence="2">Uncharacterized protein</fullName>
    </submittedName>
</protein>
<accession>A0A0N7LBH7</accession>
<evidence type="ECO:0000313" key="3">
    <source>
        <dbReference type="Proteomes" id="UP000054845"/>
    </source>
</evidence>
<organism evidence="2 3">
    <name type="scientific">Ceraceosorus bombacis</name>
    <dbReference type="NCBI Taxonomy" id="401625"/>
    <lineage>
        <taxon>Eukaryota</taxon>
        <taxon>Fungi</taxon>
        <taxon>Dikarya</taxon>
        <taxon>Basidiomycota</taxon>
        <taxon>Ustilaginomycotina</taxon>
        <taxon>Exobasidiomycetes</taxon>
        <taxon>Ceraceosorales</taxon>
        <taxon>Ceraceosoraceae</taxon>
        <taxon>Ceraceosorus</taxon>
    </lineage>
</organism>
<dbReference type="Proteomes" id="UP000054845">
    <property type="component" value="Unassembled WGS sequence"/>
</dbReference>
<keyword evidence="3" id="KW-1185">Reference proteome</keyword>
<dbReference type="EMBL" id="CCYA01000389">
    <property type="protein sequence ID" value="CEH19418.1"/>
    <property type="molecule type" value="Genomic_DNA"/>
</dbReference>
<evidence type="ECO:0000256" key="1">
    <source>
        <dbReference type="SAM" id="MobiDB-lite"/>
    </source>
</evidence>
<feature type="region of interest" description="Disordered" evidence="1">
    <location>
        <begin position="95"/>
        <end position="116"/>
    </location>
</feature>
<name>A0A0N7LBH7_9BASI</name>
<reference evidence="2 3" key="1">
    <citation type="submission" date="2014-09" db="EMBL/GenBank/DDBJ databases">
        <authorList>
            <person name="Magalhaes I.L.F."/>
            <person name="Oliveira U."/>
            <person name="Santos F.R."/>
            <person name="Vidigal T.H.D.A."/>
            <person name="Brescovit A.D."/>
            <person name="Santos A.J."/>
        </authorList>
    </citation>
    <scope>NUCLEOTIDE SEQUENCE [LARGE SCALE GENOMIC DNA]</scope>
</reference>
<dbReference type="AlphaFoldDB" id="A0A0N7LBH7"/>
<sequence length="116" mass="12931">MHAGHSHSRFAILYKRGERGKRRGQGLEDLNAEPREEGAFPRHSREMARARGHLASLAQRGRVTRLTRLVKMIAGEEARVNSLPLTGAWRFTPYDSQECSSSVSSLPSADCGLEEQ</sequence>
<proteinExistence type="predicted"/>